<dbReference type="SUPFAM" id="SSF52218">
    <property type="entry name" value="Flavoproteins"/>
    <property type="match status" value="1"/>
</dbReference>
<dbReference type="InterPro" id="IPR005025">
    <property type="entry name" value="FMN_Rdtase-like_dom"/>
</dbReference>
<dbReference type="Pfam" id="PF03358">
    <property type="entry name" value="FMN_red"/>
    <property type="match status" value="1"/>
</dbReference>
<organism evidence="2 3">
    <name type="scientific">Fictibacillus phosphorivorans</name>
    <dbReference type="NCBI Taxonomy" id="1221500"/>
    <lineage>
        <taxon>Bacteria</taxon>
        <taxon>Bacillati</taxon>
        <taxon>Bacillota</taxon>
        <taxon>Bacilli</taxon>
        <taxon>Bacillales</taxon>
        <taxon>Fictibacillaceae</taxon>
        <taxon>Fictibacillus</taxon>
    </lineage>
</organism>
<dbReference type="GO" id="GO:0016491">
    <property type="term" value="F:oxidoreductase activity"/>
    <property type="evidence" value="ECO:0007669"/>
    <property type="project" value="InterPro"/>
</dbReference>
<accession>A0A160IRW2</accession>
<dbReference type="InterPro" id="IPR029039">
    <property type="entry name" value="Flavoprotein-like_sf"/>
</dbReference>
<proteinExistence type="predicted"/>
<dbReference type="STRING" id="1221500.ABE65_004790"/>
<evidence type="ECO:0000313" key="3">
    <source>
        <dbReference type="Proteomes" id="UP000076623"/>
    </source>
</evidence>
<evidence type="ECO:0000313" key="2">
    <source>
        <dbReference type="EMBL" id="ANC79278.1"/>
    </source>
</evidence>
<dbReference type="Gene3D" id="3.40.50.360">
    <property type="match status" value="1"/>
</dbReference>
<dbReference type="EMBL" id="CP015378">
    <property type="protein sequence ID" value="ANC79278.1"/>
    <property type="molecule type" value="Genomic_DNA"/>
</dbReference>
<feature type="domain" description="NADPH-dependent FMN reductase-like" evidence="1">
    <location>
        <begin position="12"/>
        <end position="158"/>
    </location>
</feature>
<sequence length="218" mass="23946">MVFNRRDNLMIKAILLNASLKSGDEVSNTESLMNEAVHILNKNNIDTEMVRLADYRIAYGVSADEGAGDEWPEIFEKVKSADILIIGTPLWLGEKSSLATQAIERLYGASGMTNEKGQYIFYNKVAGVVVTGNEDGAKHASASILYGLSHIGFTIPPNVDTYWVGEAGPGPSYIEAEGNHNDFTMQHNKIMTYNLIHFAKLLKEHPIPTEGNVVESNS</sequence>
<evidence type="ECO:0000259" key="1">
    <source>
        <dbReference type="Pfam" id="PF03358"/>
    </source>
</evidence>
<name>A0A160IRW2_9BACL</name>
<keyword evidence="3" id="KW-1185">Reference proteome</keyword>
<dbReference type="KEGG" id="fpn:ABE65_004790"/>
<reference evidence="2 3" key="1">
    <citation type="submission" date="2016-04" db="EMBL/GenBank/DDBJ databases">
        <title>Complete genome sequence of Fictibacillus phosphorivorans G25-29, a strain toxic to nematodes.</title>
        <authorList>
            <person name="Zheng Z."/>
        </authorList>
    </citation>
    <scope>NUCLEOTIDE SEQUENCE [LARGE SCALE GENOMIC DNA]</scope>
    <source>
        <strain evidence="2 3">G25-29</strain>
    </source>
</reference>
<gene>
    <name evidence="2" type="ORF">ABE65_004790</name>
</gene>
<protein>
    <submittedName>
        <fullName evidence="2">BRAMP protein</fullName>
    </submittedName>
</protein>
<dbReference type="Proteomes" id="UP000076623">
    <property type="component" value="Chromosome"/>
</dbReference>
<dbReference type="AlphaFoldDB" id="A0A160IRW2"/>